<dbReference type="AlphaFoldDB" id="A0AAV6XL82"/>
<evidence type="ECO:0000313" key="3">
    <source>
        <dbReference type="Proteomes" id="UP000826271"/>
    </source>
</evidence>
<dbReference type="EMBL" id="WHWC01000006">
    <property type="protein sequence ID" value="KAG8380959.1"/>
    <property type="molecule type" value="Genomic_DNA"/>
</dbReference>
<keyword evidence="3" id="KW-1185">Reference proteome</keyword>
<reference evidence="2" key="1">
    <citation type="submission" date="2019-10" db="EMBL/GenBank/DDBJ databases">
        <authorList>
            <person name="Zhang R."/>
            <person name="Pan Y."/>
            <person name="Wang J."/>
            <person name="Ma R."/>
            <person name="Yu S."/>
        </authorList>
    </citation>
    <scope>NUCLEOTIDE SEQUENCE</scope>
    <source>
        <strain evidence="2">LA-IB0</strain>
        <tissue evidence="2">Leaf</tissue>
    </source>
</reference>
<protein>
    <submittedName>
        <fullName evidence="2">Uncharacterized protein</fullName>
    </submittedName>
</protein>
<dbReference type="Proteomes" id="UP000826271">
    <property type="component" value="Unassembled WGS sequence"/>
</dbReference>
<accession>A0AAV6XL82</accession>
<gene>
    <name evidence="2" type="ORF">BUALT_Bualt06G0070700</name>
</gene>
<proteinExistence type="predicted"/>
<sequence length="237" mass="26748">MQFPMGLNDTFKPIRGQILLIRPLPSVKDAYSMIQQEEKQMDMSLFISSNEHNTVLMSRKGNNQQRNWIQATSMQGNNWNQTHQIDKKNLYYEHCHRTGYLKEKCFKLHGFPANYKPKGKHNGNNYQRGSNTGHSGNMVQQTALNSPNSVGSTGLYNNSDYSSVFQVNNATSTLQQTPHFTPDQITQLLSLLKPSQTSDSSQYLAGINYCFSVSHNSSIWIIDSGATNHITHSSKAL</sequence>
<feature type="region of interest" description="Disordered" evidence="1">
    <location>
        <begin position="116"/>
        <end position="151"/>
    </location>
</feature>
<dbReference type="PANTHER" id="PTHR34222:SF99">
    <property type="entry name" value="PROTEIN, PUTATIVE-RELATED"/>
    <property type="match status" value="1"/>
</dbReference>
<evidence type="ECO:0000256" key="1">
    <source>
        <dbReference type="SAM" id="MobiDB-lite"/>
    </source>
</evidence>
<comment type="caution">
    <text evidence="2">The sequence shown here is derived from an EMBL/GenBank/DDBJ whole genome shotgun (WGS) entry which is preliminary data.</text>
</comment>
<name>A0AAV6XL82_9LAMI</name>
<feature type="compositionally biased region" description="Polar residues" evidence="1">
    <location>
        <begin position="122"/>
        <end position="151"/>
    </location>
</feature>
<organism evidence="2 3">
    <name type="scientific">Buddleja alternifolia</name>
    <dbReference type="NCBI Taxonomy" id="168488"/>
    <lineage>
        <taxon>Eukaryota</taxon>
        <taxon>Viridiplantae</taxon>
        <taxon>Streptophyta</taxon>
        <taxon>Embryophyta</taxon>
        <taxon>Tracheophyta</taxon>
        <taxon>Spermatophyta</taxon>
        <taxon>Magnoliopsida</taxon>
        <taxon>eudicotyledons</taxon>
        <taxon>Gunneridae</taxon>
        <taxon>Pentapetalae</taxon>
        <taxon>asterids</taxon>
        <taxon>lamiids</taxon>
        <taxon>Lamiales</taxon>
        <taxon>Scrophulariaceae</taxon>
        <taxon>Buddlejeae</taxon>
        <taxon>Buddleja</taxon>
    </lineage>
</organism>
<evidence type="ECO:0000313" key="2">
    <source>
        <dbReference type="EMBL" id="KAG8380959.1"/>
    </source>
</evidence>
<dbReference type="PANTHER" id="PTHR34222">
    <property type="entry name" value="GAG_PRE-INTEGRS DOMAIN-CONTAINING PROTEIN"/>
    <property type="match status" value="1"/>
</dbReference>